<reference evidence="10" key="1">
    <citation type="submission" date="2023-07" db="EMBL/GenBank/DDBJ databases">
        <title>30 novel species of actinomycetes from the DSMZ collection.</title>
        <authorList>
            <person name="Nouioui I."/>
        </authorList>
    </citation>
    <scope>NUCLEOTIDE SEQUENCE [LARGE SCALE GENOMIC DNA]</scope>
    <source>
        <strain evidence="10">DSM 44938</strain>
    </source>
</reference>
<accession>A0ABU2MXF5</accession>
<keyword evidence="2" id="KW-0732">Signal</keyword>
<evidence type="ECO:0000256" key="4">
    <source>
        <dbReference type="ARBA" id="ARBA00023157"/>
    </source>
</evidence>
<keyword evidence="7" id="KW-1133">Transmembrane helix</keyword>
<feature type="compositionally biased region" description="Gly residues" evidence="6">
    <location>
        <begin position="70"/>
        <end position="79"/>
    </location>
</feature>
<dbReference type="PANTHER" id="PTHR13887">
    <property type="entry name" value="GLUTATHIONE S-TRANSFERASE KAPPA"/>
    <property type="match status" value="1"/>
</dbReference>
<evidence type="ECO:0000256" key="7">
    <source>
        <dbReference type="SAM" id="Phobius"/>
    </source>
</evidence>
<dbReference type="Pfam" id="PF13462">
    <property type="entry name" value="Thioredoxin_4"/>
    <property type="match status" value="1"/>
</dbReference>
<keyword evidence="4" id="KW-1015">Disulfide bond</keyword>
<keyword evidence="3" id="KW-0560">Oxidoreductase</keyword>
<evidence type="ECO:0000313" key="9">
    <source>
        <dbReference type="EMBL" id="MDT0346171.1"/>
    </source>
</evidence>
<sequence>MPVARTRKPKNGKKPSGRGGARPPGPPRPAVARRGGGPRRLAAALLAAALVCVLTVAALSALSPDSGGSADSGGSGASGEEGVEPLPEDHPALELARRDAGDPLALGETDAPVVMIEYVDFQDAFSGIHARDTHDQLVSEYVDAGVLRIEFRNYPIYGPESDAAARAAWAAGRQGRFWEFYEAALAEEFHQNSGRFDEDGVRELARQAGVADLDRFAADMDSEEAGEAVGRDAEEAFDLGVTSTPSFLINGQALQGARPMDEFRELIDQLSEAEQ</sequence>
<feature type="region of interest" description="Disordered" evidence="6">
    <location>
        <begin position="1"/>
        <end position="37"/>
    </location>
</feature>
<keyword evidence="7" id="KW-0812">Transmembrane</keyword>
<keyword evidence="10" id="KW-1185">Reference proteome</keyword>
<dbReference type="EMBL" id="JAVREL010000018">
    <property type="protein sequence ID" value="MDT0346171.1"/>
    <property type="molecule type" value="Genomic_DNA"/>
</dbReference>
<organism evidence="9 10">
    <name type="scientific">Streptomyces litchfieldiae</name>
    <dbReference type="NCBI Taxonomy" id="3075543"/>
    <lineage>
        <taxon>Bacteria</taxon>
        <taxon>Bacillati</taxon>
        <taxon>Actinomycetota</taxon>
        <taxon>Actinomycetes</taxon>
        <taxon>Kitasatosporales</taxon>
        <taxon>Streptomycetaceae</taxon>
        <taxon>Streptomyces</taxon>
    </lineage>
</organism>
<dbReference type="Gene3D" id="3.40.30.10">
    <property type="entry name" value="Glutaredoxin"/>
    <property type="match status" value="1"/>
</dbReference>
<protein>
    <submittedName>
        <fullName evidence="9">Thioredoxin domain-containing protein</fullName>
    </submittedName>
</protein>
<feature type="domain" description="Thioredoxin-like fold" evidence="8">
    <location>
        <begin position="102"/>
        <end position="268"/>
    </location>
</feature>
<dbReference type="InterPro" id="IPR036249">
    <property type="entry name" value="Thioredoxin-like_sf"/>
</dbReference>
<name>A0ABU2MXF5_9ACTN</name>
<evidence type="ECO:0000256" key="5">
    <source>
        <dbReference type="ARBA" id="ARBA00023284"/>
    </source>
</evidence>
<feature type="transmembrane region" description="Helical" evidence="7">
    <location>
        <begin position="41"/>
        <end position="62"/>
    </location>
</feature>
<evidence type="ECO:0000259" key="8">
    <source>
        <dbReference type="Pfam" id="PF13462"/>
    </source>
</evidence>
<comment type="similarity">
    <text evidence="1">Belongs to the thioredoxin family. DsbA subfamily.</text>
</comment>
<evidence type="ECO:0000256" key="2">
    <source>
        <dbReference type="ARBA" id="ARBA00022729"/>
    </source>
</evidence>
<proteinExistence type="inferred from homology"/>
<gene>
    <name evidence="9" type="ORF">RM590_26820</name>
</gene>
<dbReference type="Proteomes" id="UP001183246">
    <property type="component" value="Unassembled WGS sequence"/>
</dbReference>
<keyword evidence="7" id="KW-0472">Membrane</keyword>
<keyword evidence="5" id="KW-0676">Redox-active center</keyword>
<feature type="compositionally biased region" description="Basic residues" evidence="6">
    <location>
        <begin position="1"/>
        <end position="16"/>
    </location>
</feature>
<feature type="region of interest" description="Disordered" evidence="6">
    <location>
        <begin position="63"/>
        <end position="87"/>
    </location>
</feature>
<dbReference type="SUPFAM" id="SSF52833">
    <property type="entry name" value="Thioredoxin-like"/>
    <property type="match status" value="1"/>
</dbReference>
<evidence type="ECO:0000256" key="3">
    <source>
        <dbReference type="ARBA" id="ARBA00023002"/>
    </source>
</evidence>
<evidence type="ECO:0000313" key="10">
    <source>
        <dbReference type="Proteomes" id="UP001183246"/>
    </source>
</evidence>
<dbReference type="PANTHER" id="PTHR13887:SF14">
    <property type="entry name" value="DISULFIDE BOND FORMATION PROTEIN D"/>
    <property type="match status" value="1"/>
</dbReference>
<dbReference type="InterPro" id="IPR012336">
    <property type="entry name" value="Thioredoxin-like_fold"/>
</dbReference>
<evidence type="ECO:0000256" key="1">
    <source>
        <dbReference type="ARBA" id="ARBA00005791"/>
    </source>
</evidence>
<dbReference type="RefSeq" id="WP_311707292.1">
    <property type="nucleotide sequence ID" value="NZ_JAVREL010000018.1"/>
</dbReference>
<evidence type="ECO:0000256" key="6">
    <source>
        <dbReference type="SAM" id="MobiDB-lite"/>
    </source>
</evidence>
<comment type="caution">
    <text evidence="9">The sequence shown here is derived from an EMBL/GenBank/DDBJ whole genome shotgun (WGS) entry which is preliminary data.</text>
</comment>